<protein>
    <recommendedName>
        <fullName evidence="7">Tetraspanin</fullName>
    </recommendedName>
</protein>
<dbReference type="GeneTree" id="ENSGT00940000158153"/>
<dbReference type="InterPro" id="IPR018499">
    <property type="entry name" value="Tetraspanin/Peripherin"/>
</dbReference>
<dbReference type="InParanoid" id="A0A3Q3EDA3"/>
<feature type="transmembrane region" description="Helical" evidence="7">
    <location>
        <begin position="195"/>
        <end position="222"/>
    </location>
</feature>
<feature type="disulfide bond" evidence="6">
    <location>
        <begin position="143"/>
        <end position="162"/>
    </location>
</feature>
<evidence type="ECO:0000256" key="5">
    <source>
        <dbReference type="ARBA" id="ARBA00023136"/>
    </source>
</evidence>
<accession>A0A3Q3EDA3</accession>
<dbReference type="Ensembl" id="ENSLBET00000004248.1">
    <property type="protein sequence ID" value="ENSLBEP00000004036.1"/>
    <property type="gene ID" value="ENSLBEG00000003105.1"/>
</dbReference>
<keyword evidence="5 7" id="KW-0472">Membrane</keyword>
<feature type="transmembrane region" description="Helical" evidence="7">
    <location>
        <begin position="12"/>
        <end position="32"/>
    </location>
</feature>
<evidence type="ECO:0000256" key="6">
    <source>
        <dbReference type="PIRSR" id="PIRSR002419-1"/>
    </source>
</evidence>
<dbReference type="Gene3D" id="1.10.1450.10">
    <property type="entry name" value="Tetraspanin"/>
    <property type="match status" value="1"/>
</dbReference>
<dbReference type="PRINTS" id="PR00259">
    <property type="entry name" value="TMFOUR"/>
</dbReference>
<keyword evidence="9" id="KW-1185">Reference proteome</keyword>
<reference evidence="8" key="2">
    <citation type="submission" date="2025-09" db="UniProtKB">
        <authorList>
            <consortium name="Ensembl"/>
        </authorList>
    </citation>
    <scope>IDENTIFICATION</scope>
</reference>
<dbReference type="PANTHER" id="PTHR19282">
    <property type="entry name" value="TETRASPANIN"/>
    <property type="match status" value="1"/>
</dbReference>
<dbReference type="Proteomes" id="UP000261660">
    <property type="component" value="Unplaced"/>
</dbReference>
<dbReference type="AlphaFoldDB" id="A0A3Q3EDA3"/>
<feature type="transmembrane region" description="Helical" evidence="7">
    <location>
        <begin position="79"/>
        <end position="103"/>
    </location>
</feature>
<evidence type="ECO:0000256" key="2">
    <source>
        <dbReference type="ARBA" id="ARBA00006840"/>
    </source>
</evidence>
<organism evidence="8 9">
    <name type="scientific">Labrus bergylta</name>
    <name type="common">ballan wrasse</name>
    <dbReference type="NCBI Taxonomy" id="56723"/>
    <lineage>
        <taxon>Eukaryota</taxon>
        <taxon>Metazoa</taxon>
        <taxon>Chordata</taxon>
        <taxon>Craniata</taxon>
        <taxon>Vertebrata</taxon>
        <taxon>Euteleostomi</taxon>
        <taxon>Actinopterygii</taxon>
        <taxon>Neopterygii</taxon>
        <taxon>Teleostei</taxon>
        <taxon>Neoteleostei</taxon>
        <taxon>Acanthomorphata</taxon>
        <taxon>Eupercaria</taxon>
        <taxon>Labriformes</taxon>
        <taxon>Labridae</taxon>
        <taxon>Labrus</taxon>
    </lineage>
</organism>
<comment type="subcellular location">
    <subcellularLocation>
        <location evidence="1 7">Membrane</location>
        <topology evidence="1 7">Multi-pass membrane protein</topology>
    </subcellularLocation>
</comment>
<dbReference type="PANTHER" id="PTHR19282:SF380">
    <property type="entry name" value="TETRASPANIN-8"/>
    <property type="match status" value="1"/>
</dbReference>
<feature type="transmembrane region" description="Helical" evidence="7">
    <location>
        <begin position="52"/>
        <end position="72"/>
    </location>
</feature>
<evidence type="ECO:0000256" key="3">
    <source>
        <dbReference type="ARBA" id="ARBA00022692"/>
    </source>
</evidence>
<comment type="similarity">
    <text evidence="2 7">Belongs to the tetraspanin (TM4SF) family.</text>
</comment>
<dbReference type="InterPro" id="IPR000301">
    <property type="entry name" value="Tetraspanin_animals"/>
</dbReference>
<evidence type="ECO:0000256" key="7">
    <source>
        <dbReference type="RuleBase" id="RU361218"/>
    </source>
</evidence>
<dbReference type="Pfam" id="PF00335">
    <property type="entry name" value="Tetraspanin"/>
    <property type="match status" value="1"/>
</dbReference>
<reference evidence="8" key="1">
    <citation type="submission" date="2025-08" db="UniProtKB">
        <authorList>
            <consortium name="Ensembl"/>
        </authorList>
    </citation>
    <scope>IDENTIFICATION</scope>
</reference>
<evidence type="ECO:0000313" key="9">
    <source>
        <dbReference type="Proteomes" id="UP000261660"/>
    </source>
</evidence>
<sequence>MAVEIKVIKYLLFTFNFFFFLAGFLVLTLSIYASNHRADYQITDELLPAVNLLIYISAVTLIFGFFGCYGSIVESRCLLVLFFVGLFKMFLTLVAVVALGAFARTTEAQEAVGEHVQQFIPLSAQTEDIQKSFQDMERNDFCCGMFVGHLDWGNSSLVPESCNCKDTTRNCTVLDGREIYSTPCMVYVMTWMDRVSVSVIGAAFGLGALMILGMVFSSVLICKKHFGKKVFISGYDLMLHF</sequence>
<dbReference type="SUPFAM" id="SSF48652">
    <property type="entry name" value="Tetraspanin"/>
    <property type="match status" value="1"/>
</dbReference>
<name>A0A3Q3EDA3_9LABR</name>
<keyword evidence="6" id="KW-1015">Disulfide bond</keyword>
<dbReference type="STRING" id="56723.ENSLBEP00000004036"/>
<keyword evidence="3 7" id="KW-0812">Transmembrane</keyword>
<dbReference type="GO" id="GO:0005886">
    <property type="term" value="C:plasma membrane"/>
    <property type="evidence" value="ECO:0007669"/>
    <property type="project" value="TreeGrafter"/>
</dbReference>
<evidence type="ECO:0000256" key="1">
    <source>
        <dbReference type="ARBA" id="ARBA00004141"/>
    </source>
</evidence>
<evidence type="ECO:0000256" key="4">
    <source>
        <dbReference type="ARBA" id="ARBA00022989"/>
    </source>
</evidence>
<keyword evidence="4 7" id="KW-1133">Transmembrane helix</keyword>
<evidence type="ECO:0000313" key="8">
    <source>
        <dbReference type="Ensembl" id="ENSLBEP00000004036.1"/>
    </source>
</evidence>
<dbReference type="PIRSF" id="PIRSF002419">
    <property type="entry name" value="Tetraspanin"/>
    <property type="match status" value="1"/>
</dbReference>
<dbReference type="InterPro" id="IPR008952">
    <property type="entry name" value="Tetraspanin_EC2_sf"/>
</dbReference>
<proteinExistence type="inferred from homology"/>